<accession>A0AAJ0B161</accession>
<name>A0AAJ0B161_9PEZI</name>
<evidence type="ECO:0000259" key="1">
    <source>
        <dbReference type="Pfam" id="PF06985"/>
    </source>
</evidence>
<dbReference type="InterPro" id="IPR052895">
    <property type="entry name" value="HetReg/Transcr_Mod"/>
</dbReference>
<feature type="domain" description="Heterokaryon incompatibility" evidence="1">
    <location>
        <begin position="82"/>
        <end position="224"/>
    </location>
</feature>
<sequence>MTSILIVPATTTNRAAVDMKFFQHAKLSSSAREIRLIRFLPSPPGDAIYAKIYTFRLRPNVRGCPDFAAIPPWNEVSGATIPIHVNNELLLVDGTVHKLLLTLRDSRSRFPRQPHFFWIESLCTNWNDVEEQRNRVRLMRAVFSGARIVMIWLGAAGNGGDAAMDYLNASNSDEICTAASLDTEKCGLFKDWSGDHGAGSNFGKIHANVADLLKRETWSQLWIIYGSLLARNLLVLCGTKRVTWKRLESFFGVMRLRDTQNPATEYSWRAATTQAYRLVATRAFLKAENLTMDGLGQFCPDHVLHAGWNLDINDQVSAPLRSQGKEIESGYWMKAPGLFWDVALKGMCGKINDNHWFPPPSLDPGLGRGIHAASLGRDMAKLSLDLTRPSRALSQYFEFLTDYILDELQRLTEQSSKVELQVQDSAGRLVDNANAEIARFQGILRRIDTLEMYLSHMAQIRDNLRQWRIQIEETEGTSDIDAT</sequence>
<dbReference type="Pfam" id="PF06985">
    <property type="entry name" value="HET"/>
    <property type="match status" value="1"/>
</dbReference>
<evidence type="ECO:0000313" key="2">
    <source>
        <dbReference type="EMBL" id="KAK1749687.1"/>
    </source>
</evidence>
<reference evidence="2" key="1">
    <citation type="submission" date="2023-06" db="EMBL/GenBank/DDBJ databases">
        <title>Genome-scale phylogeny and comparative genomics of the fungal order Sordariales.</title>
        <authorList>
            <consortium name="Lawrence Berkeley National Laboratory"/>
            <person name="Hensen N."/>
            <person name="Bonometti L."/>
            <person name="Westerberg I."/>
            <person name="Brannstrom I.O."/>
            <person name="Guillou S."/>
            <person name="Cros-Aarteil S."/>
            <person name="Calhoun S."/>
            <person name="Haridas S."/>
            <person name="Kuo A."/>
            <person name="Mondo S."/>
            <person name="Pangilinan J."/>
            <person name="Riley R."/>
            <person name="Labutti K."/>
            <person name="Andreopoulos B."/>
            <person name="Lipzen A."/>
            <person name="Chen C."/>
            <person name="Yanf M."/>
            <person name="Daum C."/>
            <person name="Ng V."/>
            <person name="Clum A."/>
            <person name="Steindorff A."/>
            <person name="Ohm R."/>
            <person name="Martin F."/>
            <person name="Silar P."/>
            <person name="Natvig D."/>
            <person name="Lalanne C."/>
            <person name="Gautier V."/>
            <person name="Ament-Velasquez S.L."/>
            <person name="Kruys A."/>
            <person name="Hutchinson M.I."/>
            <person name="Powell A.J."/>
            <person name="Barry K."/>
            <person name="Miller A.N."/>
            <person name="Grigoriev I.V."/>
            <person name="Debuchy R."/>
            <person name="Gladieux P."/>
            <person name="Thoren M.H."/>
            <person name="Johannesson H."/>
        </authorList>
    </citation>
    <scope>NUCLEOTIDE SEQUENCE</scope>
    <source>
        <strain evidence="2">PSN4</strain>
    </source>
</reference>
<dbReference type="PANTHER" id="PTHR24148:SF73">
    <property type="entry name" value="HET DOMAIN PROTEIN (AFU_ORTHOLOGUE AFUA_8G01020)"/>
    <property type="match status" value="1"/>
</dbReference>
<comment type="caution">
    <text evidence="2">The sequence shown here is derived from an EMBL/GenBank/DDBJ whole genome shotgun (WGS) entry which is preliminary data.</text>
</comment>
<keyword evidence="3" id="KW-1185">Reference proteome</keyword>
<dbReference type="PANTHER" id="PTHR24148">
    <property type="entry name" value="ANKYRIN REPEAT DOMAIN-CONTAINING PROTEIN 39 HOMOLOG-RELATED"/>
    <property type="match status" value="1"/>
</dbReference>
<gene>
    <name evidence="2" type="ORF">QBC47DRAFT_465425</name>
</gene>
<dbReference type="Proteomes" id="UP001239445">
    <property type="component" value="Unassembled WGS sequence"/>
</dbReference>
<organism evidence="2 3">
    <name type="scientific">Echria macrotheca</name>
    <dbReference type="NCBI Taxonomy" id="438768"/>
    <lineage>
        <taxon>Eukaryota</taxon>
        <taxon>Fungi</taxon>
        <taxon>Dikarya</taxon>
        <taxon>Ascomycota</taxon>
        <taxon>Pezizomycotina</taxon>
        <taxon>Sordariomycetes</taxon>
        <taxon>Sordariomycetidae</taxon>
        <taxon>Sordariales</taxon>
        <taxon>Schizotheciaceae</taxon>
        <taxon>Echria</taxon>
    </lineage>
</organism>
<dbReference type="InterPro" id="IPR010730">
    <property type="entry name" value="HET"/>
</dbReference>
<protein>
    <recommendedName>
        <fullName evidence="1">Heterokaryon incompatibility domain-containing protein</fullName>
    </recommendedName>
</protein>
<evidence type="ECO:0000313" key="3">
    <source>
        <dbReference type="Proteomes" id="UP001239445"/>
    </source>
</evidence>
<dbReference type="EMBL" id="MU839853">
    <property type="protein sequence ID" value="KAK1749687.1"/>
    <property type="molecule type" value="Genomic_DNA"/>
</dbReference>
<proteinExistence type="predicted"/>
<dbReference type="AlphaFoldDB" id="A0AAJ0B161"/>